<comment type="caution">
    <text evidence="2">The sequence shown here is derived from an EMBL/GenBank/DDBJ whole genome shotgun (WGS) entry which is preliminary data.</text>
</comment>
<keyword evidence="3" id="KW-1185">Reference proteome</keyword>
<reference evidence="2" key="1">
    <citation type="submission" date="2020-11" db="EMBL/GenBank/DDBJ databases">
        <authorList>
            <consortium name="DOE Joint Genome Institute"/>
            <person name="Ahrendt S."/>
            <person name="Riley R."/>
            <person name="Andreopoulos W."/>
            <person name="LaButti K."/>
            <person name="Pangilinan J."/>
            <person name="Ruiz-duenas F.J."/>
            <person name="Barrasa J.M."/>
            <person name="Sanchez-Garcia M."/>
            <person name="Camarero S."/>
            <person name="Miyauchi S."/>
            <person name="Serrano A."/>
            <person name="Linde D."/>
            <person name="Babiker R."/>
            <person name="Drula E."/>
            <person name="Ayuso-Fernandez I."/>
            <person name="Pacheco R."/>
            <person name="Padilla G."/>
            <person name="Ferreira P."/>
            <person name="Barriuso J."/>
            <person name="Kellner H."/>
            <person name="Castanera R."/>
            <person name="Alfaro M."/>
            <person name="Ramirez L."/>
            <person name="Pisabarro A.G."/>
            <person name="Kuo A."/>
            <person name="Tritt A."/>
            <person name="Lipzen A."/>
            <person name="He G."/>
            <person name="Yan M."/>
            <person name="Ng V."/>
            <person name="Cullen D."/>
            <person name="Martin F."/>
            <person name="Rosso M.-N."/>
            <person name="Henrissat B."/>
            <person name="Hibbett D."/>
            <person name="Martinez A.T."/>
            <person name="Grigoriev I.V."/>
        </authorList>
    </citation>
    <scope>NUCLEOTIDE SEQUENCE</scope>
    <source>
        <strain evidence="2">AH 44721</strain>
    </source>
</reference>
<dbReference type="AlphaFoldDB" id="A0A9P5TGR4"/>
<evidence type="ECO:0000313" key="3">
    <source>
        <dbReference type="Proteomes" id="UP000724874"/>
    </source>
</evidence>
<proteinExistence type="predicted"/>
<evidence type="ECO:0000313" key="2">
    <source>
        <dbReference type="EMBL" id="KAF8873017.1"/>
    </source>
</evidence>
<accession>A0A9P5TGR4</accession>
<dbReference type="EMBL" id="JADNYJ010000249">
    <property type="protein sequence ID" value="KAF8873017.1"/>
    <property type="molecule type" value="Genomic_DNA"/>
</dbReference>
<dbReference type="Proteomes" id="UP000724874">
    <property type="component" value="Unassembled WGS sequence"/>
</dbReference>
<protein>
    <submittedName>
        <fullName evidence="2">Uncharacterized protein</fullName>
    </submittedName>
</protein>
<gene>
    <name evidence="2" type="ORF">CPB84DRAFT_651025</name>
</gene>
<sequence length="202" mass="22586">MWKSRVDGREENRFGSPVDIRLVEKGGRTQRVVVGRKEEWKPQPSFCVGTDVFHSYRGVDCLVTAVQGFFGAFVGRHLPSTSASRHSSPSMDTFKFRPRQETSVLGYNEPTVILILSLGQLQLPAPQRFQLSVLQQIQPPPAPPVPTLQLQRLEHPPKARWGVRKRKSTIPLLLAFRLGDVSQSNTPHSCLSASDTAQTHPQ</sequence>
<name>A0A9P5TGR4_GYMJU</name>
<feature type="region of interest" description="Disordered" evidence="1">
    <location>
        <begin position="183"/>
        <end position="202"/>
    </location>
</feature>
<organism evidence="2 3">
    <name type="scientific">Gymnopilus junonius</name>
    <name type="common">Spectacular rustgill mushroom</name>
    <name type="synonym">Gymnopilus spectabilis subsp. junonius</name>
    <dbReference type="NCBI Taxonomy" id="109634"/>
    <lineage>
        <taxon>Eukaryota</taxon>
        <taxon>Fungi</taxon>
        <taxon>Dikarya</taxon>
        <taxon>Basidiomycota</taxon>
        <taxon>Agaricomycotina</taxon>
        <taxon>Agaricomycetes</taxon>
        <taxon>Agaricomycetidae</taxon>
        <taxon>Agaricales</taxon>
        <taxon>Agaricineae</taxon>
        <taxon>Hymenogastraceae</taxon>
        <taxon>Gymnopilus</taxon>
    </lineage>
</organism>
<evidence type="ECO:0000256" key="1">
    <source>
        <dbReference type="SAM" id="MobiDB-lite"/>
    </source>
</evidence>